<comment type="activity regulation">
    <text evidence="8">Na(+) is not transported, but it plays an essential structural role and its presence is essential for fluoride channel function.</text>
</comment>
<accession>A0A6B0T3F5</accession>
<comment type="caution">
    <text evidence="9">The sequence shown here is derived from an EMBL/GenBank/DDBJ whole genome shotgun (WGS) entry which is preliminary data.</text>
</comment>
<dbReference type="GO" id="GO:0140114">
    <property type="term" value="P:cellular detoxification of fluoride"/>
    <property type="evidence" value="ECO:0007669"/>
    <property type="project" value="UniProtKB-UniRule"/>
</dbReference>
<name>A0A6B0T3F5_9EURY</name>
<dbReference type="RefSeq" id="WP_394351373.1">
    <property type="nucleotide sequence ID" value="NZ_WUUS01000004.1"/>
</dbReference>
<dbReference type="GO" id="GO:0046872">
    <property type="term" value="F:metal ion binding"/>
    <property type="evidence" value="ECO:0007669"/>
    <property type="project" value="UniProtKB-KW"/>
</dbReference>
<feature type="transmembrane region" description="Helical" evidence="8">
    <location>
        <begin position="50"/>
        <end position="69"/>
    </location>
</feature>
<keyword evidence="8" id="KW-0479">Metal-binding</keyword>
<dbReference type="EMBL" id="WUUS01000004">
    <property type="protein sequence ID" value="MXR41049.1"/>
    <property type="molecule type" value="Genomic_DNA"/>
</dbReference>
<dbReference type="HAMAP" id="MF_00454">
    <property type="entry name" value="FluC"/>
    <property type="match status" value="1"/>
</dbReference>
<keyword evidence="4 8" id="KW-1133">Transmembrane helix</keyword>
<dbReference type="InterPro" id="IPR003691">
    <property type="entry name" value="FluC"/>
</dbReference>
<sequence length="137" mass="13264">MSAATAAVALVSAATLAAVPDPALVVVGGAGGAVARHLLGTAVGRGEFPLGTLTVNVLGSFLLGLLVFWPVGGDALLLAGTGACGAFTTFSSFSVSTVRLWERGDRTRAALFVAGNTLLTGGAVGLAAVVVTLVGGA</sequence>
<keyword evidence="8" id="KW-0407">Ion channel</keyword>
<evidence type="ECO:0000313" key="10">
    <source>
        <dbReference type="Proteomes" id="UP000437065"/>
    </source>
</evidence>
<protein>
    <recommendedName>
        <fullName evidence="8">Fluoride-specific ion channel FluC</fullName>
    </recommendedName>
</protein>
<evidence type="ECO:0000256" key="8">
    <source>
        <dbReference type="HAMAP-Rule" id="MF_00454"/>
    </source>
</evidence>
<evidence type="ECO:0000256" key="6">
    <source>
        <dbReference type="ARBA" id="ARBA00035120"/>
    </source>
</evidence>
<evidence type="ECO:0000256" key="7">
    <source>
        <dbReference type="ARBA" id="ARBA00035585"/>
    </source>
</evidence>
<feature type="binding site" evidence="8">
    <location>
        <position position="88"/>
    </location>
    <ligand>
        <name>Na(+)</name>
        <dbReference type="ChEBI" id="CHEBI:29101"/>
        <note>structural</note>
    </ligand>
</feature>
<comment type="catalytic activity">
    <reaction evidence="7">
        <text>fluoride(in) = fluoride(out)</text>
        <dbReference type="Rhea" id="RHEA:76159"/>
        <dbReference type="ChEBI" id="CHEBI:17051"/>
    </reaction>
    <physiologicalReaction direction="left-to-right" evidence="7">
        <dbReference type="Rhea" id="RHEA:76160"/>
    </physiologicalReaction>
</comment>
<evidence type="ECO:0000313" key="9">
    <source>
        <dbReference type="EMBL" id="MXR41049.1"/>
    </source>
</evidence>
<gene>
    <name evidence="8" type="primary">fluC</name>
    <name evidence="8" type="synonym">crcB</name>
    <name evidence="9" type="ORF">GRX01_06810</name>
</gene>
<feature type="transmembrane region" description="Helical" evidence="8">
    <location>
        <begin position="110"/>
        <end position="134"/>
    </location>
</feature>
<organism evidence="9 10">
    <name type="scientific">Halobaculum saliterrae</name>
    <dbReference type="NCBI Taxonomy" id="2073113"/>
    <lineage>
        <taxon>Archaea</taxon>
        <taxon>Methanobacteriati</taxon>
        <taxon>Methanobacteriota</taxon>
        <taxon>Stenosarchaea group</taxon>
        <taxon>Halobacteria</taxon>
        <taxon>Halobacteriales</taxon>
        <taxon>Haloferacaceae</taxon>
        <taxon>Halobaculum</taxon>
    </lineage>
</organism>
<dbReference type="PANTHER" id="PTHR28259">
    <property type="entry name" value="FLUORIDE EXPORT PROTEIN 1-RELATED"/>
    <property type="match status" value="1"/>
</dbReference>
<comment type="subcellular location">
    <subcellularLocation>
        <location evidence="1 8">Cell membrane</location>
        <topology evidence="1 8">Multi-pass membrane protein</topology>
    </subcellularLocation>
</comment>
<keyword evidence="2 8" id="KW-1003">Cell membrane</keyword>
<evidence type="ECO:0000256" key="5">
    <source>
        <dbReference type="ARBA" id="ARBA00023136"/>
    </source>
</evidence>
<proteinExistence type="inferred from homology"/>
<comment type="similarity">
    <text evidence="6 8">Belongs to the fluoride channel Fluc/FEX (TC 1.A.43) family.</text>
</comment>
<dbReference type="GO" id="GO:0005886">
    <property type="term" value="C:plasma membrane"/>
    <property type="evidence" value="ECO:0007669"/>
    <property type="project" value="UniProtKB-SubCell"/>
</dbReference>
<reference evidence="9 10" key="1">
    <citation type="submission" date="2019-12" db="EMBL/GenBank/DDBJ databases">
        <title>Isolation and characterization of three novel carbon monoxide-oxidizing members of Halobacteria from salione crusts and soils.</title>
        <authorList>
            <person name="Myers M.R."/>
            <person name="King G.M."/>
        </authorList>
    </citation>
    <scope>NUCLEOTIDE SEQUENCE [LARGE SCALE GENOMIC DNA]</scope>
    <source>
        <strain evidence="9 10">WSA2</strain>
    </source>
</reference>
<keyword evidence="8" id="KW-0813">Transport</keyword>
<feature type="transmembrane region" description="Helical" evidence="8">
    <location>
        <begin position="75"/>
        <end position="98"/>
    </location>
</feature>
<evidence type="ECO:0000256" key="3">
    <source>
        <dbReference type="ARBA" id="ARBA00022692"/>
    </source>
</evidence>
<dbReference type="AlphaFoldDB" id="A0A6B0T3F5"/>
<evidence type="ECO:0000256" key="1">
    <source>
        <dbReference type="ARBA" id="ARBA00004651"/>
    </source>
</evidence>
<keyword evidence="8" id="KW-0915">Sodium</keyword>
<dbReference type="GO" id="GO:0062054">
    <property type="term" value="F:fluoride channel activity"/>
    <property type="evidence" value="ECO:0007669"/>
    <property type="project" value="UniProtKB-UniRule"/>
</dbReference>
<dbReference type="Pfam" id="PF02537">
    <property type="entry name" value="CRCB"/>
    <property type="match status" value="1"/>
</dbReference>
<dbReference type="Proteomes" id="UP000437065">
    <property type="component" value="Unassembled WGS sequence"/>
</dbReference>
<keyword evidence="8" id="KW-0406">Ion transport</keyword>
<keyword evidence="10" id="KW-1185">Reference proteome</keyword>
<feature type="binding site" evidence="8">
    <location>
        <position position="85"/>
    </location>
    <ligand>
        <name>Na(+)</name>
        <dbReference type="ChEBI" id="CHEBI:29101"/>
        <note>structural</note>
    </ligand>
</feature>
<keyword evidence="5 8" id="KW-0472">Membrane</keyword>
<comment type="function">
    <text evidence="8">Fluoride-specific ion channel. Important for reducing fluoride concentration in the cell, thus reducing its toxicity.</text>
</comment>
<evidence type="ECO:0000256" key="2">
    <source>
        <dbReference type="ARBA" id="ARBA00022475"/>
    </source>
</evidence>
<dbReference type="PANTHER" id="PTHR28259:SF1">
    <property type="entry name" value="FLUORIDE EXPORT PROTEIN 1-RELATED"/>
    <property type="match status" value="1"/>
</dbReference>
<evidence type="ECO:0000256" key="4">
    <source>
        <dbReference type="ARBA" id="ARBA00022989"/>
    </source>
</evidence>
<keyword evidence="3 8" id="KW-0812">Transmembrane</keyword>